<dbReference type="EMBL" id="FQVO01000007">
    <property type="protein sequence ID" value="SHE99354.1"/>
    <property type="molecule type" value="Genomic_DNA"/>
</dbReference>
<dbReference type="OrthoDB" id="1264980at2"/>
<proteinExistence type="predicted"/>
<sequence length="122" mass="14597">MIRKILLLLFSLMMISIAFNYYIEKKLSTTFLDIDQENLQYLEHLSNANFYAYGIENIGENLQHELHKMDMDKCTLEVRRDYFYFFQNKAIDISNGKQCLRIYVNYNLFKSVFSILGFKSCE</sequence>
<evidence type="ECO:0000313" key="2">
    <source>
        <dbReference type="Proteomes" id="UP000184236"/>
    </source>
</evidence>
<reference evidence="2" key="1">
    <citation type="submission" date="2016-11" db="EMBL/GenBank/DDBJ databases">
        <authorList>
            <person name="Varghese N."/>
            <person name="Submissions S."/>
        </authorList>
    </citation>
    <scope>NUCLEOTIDE SEQUENCE [LARGE SCALE GENOMIC DNA]</scope>
    <source>
        <strain evidence="2">DSM 26898</strain>
    </source>
</reference>
<accession>A0A1M4Y0I5</accession>
<dbReference type="Proteomes" id="UP000184236">
    <property type="component" value="Unassembled WGS sequence"/>
</dbReference>
<dbReference type="AlphaFoldDB" id="A0A1M4Y0I5"/>
<dbReference type="RefSeq" id="WP_143149897.1">
    <property type="nucleotide sequence ID" value="NZ_FQVO01000007.1"/>
</dbReference>
<gene>
    <name evidence="1" type="ORF">SAMN05444408_10754</name>
</gene>
<organism evidence="1 2">
    <name type="scientific">Chryseobacterium takakiae</name>
    <dbReference type="NCBI Taxonomy" id="1302685"/>
    <lineage>
        <taxon>Bacteria</taxon>
        <taxon>Pseudomonadati</taxon>
        <taxon>Bacteroidota</taxon>
        <taxon>Flavobacteriia</taxon>
        <taxon>Flavobacteriales</taxon>
        <taxon>Weeksellaceae</taxon>
        <taxon>Chryseobacterium group</taxon>
        <taxon>Chryseobacterium</taxon>
    </lineage>
</organism>
<name>A0A1M4Y0I5_9FLAO</name>
<evidence type="ECO:0000313" key="1">
    <source>
        <dbReference type="EMBL" id="SHE99354.1"/>
    </source>
</evidence>
<keyword evidence="2" id="KW-1185">Reference proteome</keyword>
<protein>
    <submittedName>
        <fullName evidence="1">Uncharacterized protein</fullName>
    </submittedName>
</protein>